<gene>
    <name evidence="2" type="ORF">G3446_24385</name>
</gene>
<dbReference type="InterPro" id="IPR010998">
    <property type="entry name" value="Integrase_recombinase_N"/>
</dbReference>
<organism evidence="2 3">
    <name type="scientific">Thiorhodococcus minor</name>
    <dbReference type="NCBI Taxonomy" id="57489"/>
    <lineage>
        <taxon>Bacteria</taxon>
        <taxon>Pseudomonadati</taxon>
        <taxon>Pseudomonadota</taxon>
        <taxon>Gammaproteobacteria</taxon>
        <taxon>Chromatiales</taxon>
        <taxon>Chromatiaceae</taxon>
        <taxon>Thiorhodococcus</taxon>
    </lineage>
</organism>
<comment type="caution">
    <text evidence="2">The sequence shown here is derived from an EMBL/GenBank/DDBJ whole genome shotgun (WGS) entry which is preliminary data.</text>
</comment>
<dbReference type="RefSeq" id="WP_164456222.1">
    <property type="nucleotide sequence ID" value="NZ_JAAIJQ010000129.1"/>
</dbReference>
<dbReference type="AlphaFoldDB" id="A0A6M0K5G3"/>
<evidence type="ECO:0000313" key="3">
    <source>
        <dbReference type="Proteomes" id="UP000483379"/>
    </source>
</evidence>
<proteinExistence type="predicted"/>
<reference evidence="2 3" key="1">
    <citation type="submission" date="2020-02" db="EMBL/GenBank/DDBJ databases">
        <title>Genome sequences of Thiorhodococcus mannitoliphagus and Thiorhodococcus minor, purple sulfur photosynthetic bacteria in the gammaproteobacterial family, Chromatiaceae.</title>
        <authorList>
            <person name="Aviles F.A."/>
            <person name="Meyer T.E."/>
            <person name="Kyndt J.A."/>
        </authorList>
    </citation>
    <scope>NUCLEOTIDE SEQUENCE [LARGE SCALE GENOMIC DNA]</scope>
    <source>
        <strain evidence="2 3">DSM 11518</strain>
    </source>
</reference>
<dbReference type="Gene3D" id="1.10.150.130">
    <property type="match status" value="1"/>
</dbReference>
<sequence length="111" mass="12655">MSAKRRLSQDLIDELRAGPLGLHVDAFAQRFRDGRYADSTLRQYLNCLIHFARWISQQHRSVEEVDEAVVAELLDWTSTSRNVGVRDRSRVSAGCCMRHSSGFSWCCAPRA</sequence>
<keyword evidence="3" id="KW-1185">Reference proteome</keyword>
<evidence type="ECO:0000256" key="1">
    <source>
        <dbReference type="ARBA" id="ARBA00023125"/>
    </source>
</evidence>
<name>A0A6M0K5G3_9GAMM</name>
<evidence type="ECO:0008006" key="4">
    <source>
        <dbReference type="Google" id="ProtNLM"/>
    </source>
</evidence>
<protein>
    <recommendedName>
        <fullName evidence="4">Core-binding (CB) domain-containing protein</fullName>
    </recommendedName>
</protein>
<keyword evidence="1" id="KW-0238">DNA-binding</keyword>
<accession>A0A6M0K5G3</accession>
<dbReference type="Proteomes" id="UP000483379">
    <property type="component" value="Unassembled WGS sequence"/>
</dbReference>
<dbReference type="GO" id="GO:0003677">
    <property type="term" value="F:DNA binding"/>
    <property type="evidence" value="ECO:0007669"/>
    <property type="project" value="UniProtKB-KW"/>
</dbReference>
<evidence type="ECO:0000313" key="2">
    <source>
        <dbReference type="EMBL" id="NEV64960.1"/>
    </source>
</evidence>
<dbReference type="EMBL" id="JAAIJQ010000129">
    <property type="protein sequence ID" value="NEV64960.1"/>
    <property type="molecule type" value="Genomic_DNA"/>
</dbReference>